<keyword evidence="3" id="KW-1185">Reference proteome</keyword>
<feature type="transmembrane region" description="Helical" evidence="1">
    <location>
        <begin position="105"/>
        <end position="128"/>
    </location>
</feature>
<accession>A0A0P6YBI6</accession>
<feature type="transmembrane region" description="Helical" evidence="1">
    <location>
        <begin position="21"/>
        <end position="43"/>
    </location>
</feature>
<feature type="transmembrane region" description="Helical" evidence="1">
    <location>
        <begin position="175"/>
        <end position="193"/>
    </location>
</feature>
<name>A0A0P6YBI6_9CHLR</name>
<comment type="caution">
    <text evidence="2">The sequence shown here is derived from an EMBL/GenBank/DDBJ whole genome shotgun (WGS) entry which is preliminary data.</text>
</comment>
<feature type="transmembrane region" description="Helical" evidence="1">
    <location>
        <begin position="140"/>
        <end position="163"/>
    </location>
</feature>
<dbReference type="GO" id="GO:0005886">
    <property type="term" value="C:plasma membrane"/>
    <property type="evidence" value="ECO:0007669"/>
    <property type="project" value="UniProtKB-SubCell"/>
</dbReference>
<evidence type="ECO:0000313" key="2">
    <source>
        <dbReference type="EMBL" id="KPL79289.1"/>
    </source>
</evidence>
<reference evidence="2 3" key="1">
    <citation type="submission" date="2015-07" db="EMBL/GenBank/DDBJ databases">
        <title>Draft genome of Bellilinea caldifistulae DSM 17877.</title>
        <authorList>
            <person name="Hemp J."/>
            <person name="Ward L.M."/>
            <person name="Pace L.A."/>
            <person name="Fischer W.W."/>
        </authorList>
    </citation>
    <scope>NUCLEOTIDE SEQUENCE [LARGE SCALE GENOMIC DNA]</scope>
    <source>
        <strain evidence="2 3">GOMI-1</strain>
    </source>
</reference>
<evidence type="ECO:0000256" key="1">
    <source>
        <dbReference type="SAM" id="Phobius"/>
    </source>
</evidence>
<proteinExistence type="predicted"/>
<protein>
    <recommendedName>
        <fullName evidence="4">ABC-2 type transporter</fullName>
    </recommendedName>
</protein>
<dbReference type="EMBL" id="LGHJ01000001">
    <property type="protein sequence ID" value="KPL79289.1"/>
    <property type="molecule type" value="Genomic_DNA"/>
</dbReference>
<keyword evidence="1" id="KW-1133">Transmembrane helix</keyword>
<sequence length="244" mass="26912">MFTDILTIIYKEWKEMFFARSTARSGLLGVAVIVALLGIFMPFQNGRDWLTTPLLILIWSWLPVFLTLGMVTDSIAGERERHTLETLLASRLPEQAILFGKIGAAVFYAWGIMLVSLLLGAVTVNLAFPGSPAFYDPLVFAAVLVFSLLASVLIASIGVLVSLHSKTARQAYQKMSVVFLVVWFIPMLVAQFLPEEIKAGLSARLMTLDLNAVLTLGMLILLAADTVLVLVCLKRFQRPNLILL</sequence>
<dbReference type="RefSeq" id="WP_061912958.1">
    <property type="nucleotide sequence ID" value="NZ_DF967971.1"/>
</dbReference>
<dbReference type="PATRIC" id="fig|360411.5.peg.1773"/>
<organism evidence="2 3">
    <name type="scientific">Bellilinea caldifistulae</name>
    <dbReference type="NCBI Taxonomy" id="360411"/>
    <lineage>
        <taxon>Bacteria</taxon>
        <taxon>Bacillati</taxon>
        <taxon>Chloroflexota</taxon>
        <taxon>Anaerolineae</taxon>
        <taxon>Anaerolineales</taxon>
        <taxon>Anaerolineaceae</taxon>
        <taxon>Bellilinea</taxon>
    </lineage>
</organism>
<dbReference type="GO" id="GO:0140359">
    <property type="term" value="F:ABC-type transporter activity"/>
    <property type="evidence" value="ECO:0007669"/>
    <property type="project" value="InterPro"/>
</dbReference>
<gene>
    <name evidence="2" type="ORF">AC812_00225</name>
</gene>
<dbReference type="STRING" id="360411.AC812_00225"/>
<evidence type="ECO:0008006" key="4">
    <source>
        <dbReference type="Google" id="ProtNLM"/>
    </source>
</evidence>
<evidence type="ECO:0000313" key="3">
    <source>
        <dbReference type="Proteomes" id="UP000050514"/>
    </source>
</evidence>
<keyword evidence="1" id="KW-0472">Membrane</keyword>
<dbReference type="AlphaFoldDB" id="A0A0P6YBI6"/>
<dbReference type="Pfam" id="PF12679">
    <property type="entry name" value="ABC2_membrane_2"/>
    <property type="match status" value="1"/>
</dbReference>
<feature type="transmembrane region" description="Helical" evidence="1">
    <location>
        <begin position="213"/>
        <end position="233"/>
    </location>
</feature>
<dbReference type="OrthoDB" id="157137at2"/>
<keyword evidence="1" id="KW-0812">Transmembrane</keyword>
<dbReference type="Proteomes" id="UP000050514">
    <property type="component" value="Unassembled WGS sequence"/>
</dbReference>
<feature type="transmembrane region" description="Helical" evidence="1">
    <location>
        <begin position="49"/>
        <end position="71"/>
    </location>
</feature>